<dbReference type="Proteomes" id="UP000683925">
    <property type="component" value="Unassembled WGS sequence"/>
</dbReference>
<evidence type="ECO:0000313" key="1">
    <source>
        <dbReference type="EMBL" id="CAD8205155.1"/>
    </source>
</evidence>
<proteinExistence type="predicted"/>
<gene>
    <name evidence="1" type="ORF">POCTA_138.1.T1340163</name>
</gene>
<evidence type="ECO:0000313" key="2">
    <source>
        <dbReference type="Proteomes" id="UP000683925"/>
    </source>
</evidence>
<comment type="caution">
    <text evidence="1">The sequence shown here is derived from an EMBL/GenBank/DDBJ whole genome shotgun (WGS) entry which is preliminary data.</text>
</comment>
<name>A0A8S1XVJ0_PAROT</name>
<dbReference type="AlphaFoldDB" id="A0A8S1XVJ0"/>
<keyword evidence="2" id="KW-1185">Reference proteome</keyword>
<sequence>MNCFNWDQDRCQIAKEKIQIKIKKNNEIIYSQSDVEILRIQSERKFELSFFIKQQGLDQKTTMDWSIEIIQQIICEVEFYSVWRSFKRSWWEQLKIRKLIYINDGLKQGVWKELIQQYSRYILQSLLLLQSSQII</sequence>
<protein>
    <submittedName>
        <fullName evidence="1">Uncharacterized protein</fullName>
    </submittedName>
</protein>
<organism evidence="1 2">
    <name type="scientific">Paramecium octaurelia</name>
    <dbReference type="NCBI Taxonomy" id="43137"/>
    <lineage>
        <taxon>Eukaryota</taxon>
        <taxon>Sar</taxon>
        <taxon>Alveolata</taxon>
        <taxon>Ciliophora</taxon>
        <taxon>Intramacronucleata</taxon>
        <taxon>Oligohymenophorea</taxon>
        <taxon>Peniculida</taxon>
        <taxon>Parameciidae</taxon>
        <taxon>Paramecium</taxon>
    </lineage>
</organism>
<reference evidence="1" key="1">
    <citation type="submission" date="2021-01" db="EMBL/GenBank/DDBJ databases">
        <authorList>
            <consortium name="Genoscope - CEA"/>
            <person name="William W."/>
        </authorList>
    </citation>
    <scope>NUCLEOTIDE SEQUENCE</scope>
</reference>
<accession>A0A8S1XVJ0</accession>
<dbReference type="EMBL" id="CAJJDP010000135">
    <property type="protein sequence ID" value="CAD8205155.1"/>
    <property type="molecule type" value="Genomic_DNA"/>
</dbReference>